<evidence type="ECO:0000313" key="2">
    <source>
        <dbReference type="Proteomes" id="UP001476798"/>
    </source>
</evidence>
<accession>A0ABV0PF83</accession>
<organism evidence="1 2">
    <name type="scientific">Goodea atripinnis</name>
    <dbReference type="NCBI Taxonomy" id="208336"/>
    <lineage>
        <taxon>Eukaryota</taxon>
        <taxon>Metazoa</taxon>
        <taxon>Chordata</taxon>
        <taxon>Craniata</taxon>
        <taxon>Vertebrata</taxon>
        <taxon>Euteleostomi</taxon>
        <taxon>Actinopterygii</taxon>
        <taxon>Neopterygii</taxon>
        <taxon>Teleostei</taxon>
        <taxon>Neoteleostei</taxon>
        <taxon>Acanthomorphata</taxon>
        <taxon>Ovalentaria</taxon>
        <taxon>Atherinomorphae</taxon>
        <taxon>Cyprinodontiformes</taxon>
        <taxon>Goodeidae</taxon>
        <taxon>Goodea</taxon>
    </lineage>
</organism>
<keyword evidence="2" id="KW-1185">Reference proteome</keyword>
<name>A0ABV0PF83_9TELE</name>
<dbReference type="EMBL" id="JAHRIO010071630">
    <property type="protein sequence ID" value="MEQ2182131.1"/>
    <property type="molecule type" value="Genomic_DNA"/>
</dbReference>
<sequence>MTPWPCDQNLPPPFCFFIITAESCKIREYTASLVQLSHRYRTVFAFSKSSAEIQVSCSLILCAKSLVQQVAIFSKCLDAVLKVVEQQAGNNPLSYSTTGNDSDLKGLFALLRWNDKMSQFLFIYFCQGEKKEN</sequence>
<protein>
    <submittedName>
        <fullName evidence="1">Uncharacterized protein</fullName>
    </submittedName>
</protein>
<proteinExistence type="predicted"/>
<evidence type="ECO:0000313" key="1">
    <source>
        <dbReference type="EMBL" id="MEQ2182131.1"/>
    </source>
</evidence>
<reference evidence="1 2" key="1">
    <citation type="submission" date="2021-06" db="EMBL/GenBank/DDBJ databases">
        <authorList>
            <person name="Palmer J.M."/>
        </authorList>
    </citation>
    <scope>NUCLEOTIDE SEQUENCE [LARGE SCALE GENOMIC DNA]</scope>
    <source>
        <strain evidence="1 2">GA_2019</strain>
        <tissue evidence="1">Muscle</tissue>
    </source>
</reference>
<gene>
    <name evidence="1" type="ORF">GOODEAATRI_019060</name>
</gene>
<comment type="caution">
    <text evidence="1">The sequence shown here is derived from an EMBL/GenBank/DDBJ whole genome shotgun (WGS) entry which is preliminary data.</text>
</comment>
<dbReference type="Proteomes" id="UP001476798">
    <property type="component" value="Unassembled WGS sequence"/>
</dbReference>